<dbReference type="PANTHER" id="PTHR34820:SF4">
    <property type="entry name" value="INNER MEMBRANE PROTEIN YEBZ"/>
    <property type="match status" value="1"/>
</dbReference>
<keyword evidence="6" id="KW-1133">Transmembrane helix</keyword>
<dbReference type="Pfam" id="PF04234">
    <property type="entry name" value="CopC"/>
    <property type="match status" value="1"/>
</dbReference>
<dbReference type="InterPro" id="IPR032694">
    <property type="entry name" value="CopC/D"/>
</dbReference>
<dbReference type="Gene3D" id="2.60.40.1220">
    <property type="match status" value="1"/>
</dbReference>
<evidence type="ECO:0000256" key="7">
    <source>
        <dbReference type="SAM" id="SignalP"/>
    </source>
</evidence>
<sequence>MTSMQKWVTAAVLGLLAVVLLPAAPASAHAKLTGSNPQAGQMVTADLPVVTLSFSGPVKAELSTIVIAGPDGVNMTNGPATVADVTLTQPVKALPPGQIKVTWRTVSADGHPIEGTFDFTNANPAASRPSPSASETSAAAAPATTRPADVATSSSASSSDEGVSPFVWLLVAALVLAAASGGAVWYRRRSAD</sequence>
<protein>
    <recommendedName>
        <fullName evidence="8">CopC domain-containing protein</fullName>
    </recommendedName>
</protein>
<evidence type="ECO:0000256" key="2">
    <source>
        <dbReference type="ARBA" id="ARBA00022723"/>
    </source>
</evidence>
<comment type="caution">
    <text evidence="9">The sequence shown here is derived from an EMBL/GenBank/DDBJ whole genome shotgun (WGS) entry which is preliminary data.</text>
</comment>
<evidence type="ECO:0000256" key="5">
    <source>
        <dbReference type="SAM" id="MobiDB-lite"/>
    </source>
</evidence>
<feature type="region of interest" description="Disordered" evidence="5">
    <location>
        <begin position="114"/>
        <end position="161"/>
    </location>
</feature>
<dbReference type="GO" id="GO:0042597">
    <property type="term" value="C:periplasmic space"/>
    <property type="evidence" value="ECO:0007669"/>
    <property type="project" value="InterPro"/>
</dbReference>
<gene>
    <name evidence="9" type="ORF">Vau01_054230</name>
</gene>
<keyword evidence="10" id="KW-1185">Reference proteome</keyword>
<evidence type="ECO:0000256" key="3">
    <source>
        <dbReference type="ARBA" id="ARBA00022729"/>
    </source>
</evidence>
<feature type="chain" id="PRO_5038951855" description="CopC domain-containing protein" evidence="7">
    <location>
        <begin position="31"/>
        <end position="192"/>
    </location>
</feature>
<dbReference type="GO" id="GO:0005507">
    <property type="term" value="F:copper ion binding"/>
    <property type="evidence" value="ECO:0007669"/>
    <property type="project" value="InterPro"/>
</dbReference>
<dbReference type="InterPro" id="IPR014756">
    <property type="entry name" value="Ig_E-set"/>
</dbReference>
<dbReference type="Proteomes" id="UP000612585">
    <property type="component" value="Unassembled WGS sequence"/>
</dbReference>
<feature type="compositionally biased region" description="Low complexity" evidence="5">
    <location>
        <begin position="120"/>
        <end position="159"/>
    </location>
</feature>
<keyword evidence="3 7" id="KW-0732">Signal</keyword>
<keyword evidence="2" id="KW-0479">Metal-binding</keyword>
<dbReference type="AlphaFoldDB" id="A0A8J3Z7N9"/>
<dbReference type="EMBL" id="BOPG01000033">
    <property type="protein sequence ID" value="GIJ57907.1"/>
    <property type="molecule type" value="Genomic_DNA"/>
</dbReference>
<evidence type="ECO:0000313" key="10">
    <source>
        <dbReference type="Proteomes" id="UP000612585"/>
    </source>
</evidence>
<feature type="signal peptide" evidence="7">
    <location>
        <begin position="1"/>
        <end position="30"/>
    </location>
</feature>
<dbReference type="GO" id="GO:0005886">
    <property type="term" value="C:plasma membrane"/>
    <property type="evidence" value="ECO:0007669"/>
    <property type="project" value="TreeGrafter"/>
</dbReference>
<evidence type="ECO:0000256" key="6">
    <source>
        <dbReference type="SAM" id="Phobius"/>
    </source>
</evidence>
<feature type="domain" description="CopC" evidence="8">
    <location>
        <begin position="29"/>
        <end position="120"/>
    </location>
</feature>
<keyword evidence="6" id="KW-0812">Transmembrane</keyword>
<dbReference type="GO" id="GO:0030313">
    <property type="term" value="C:cell envelope"/>
    <property type="evidence" value="ECO:0007669"/>
    <property type="project" value="UniProtKB-SubCell"/>
</dbReference>
<name>A0A8J3Z7N9_9ACTN</name>
<dbReference type="InterPro" id="IPR014755">
    <property type="entry name" value="Cu-Rt/internalin_Ig-like"/>
</dbReference>
<accession>A0A8J3Z7N9</accession>
<reference evidence="9" key="1">
    <citation type="submission" date="2021-01" db="EMBL/GenBank/DDBJ databases">
        <title>Whole genome shotgun sequence of Virgisporangium aurantiacum NBRC 16421.</title>
        <authorList>
            <person name="Komaki H."/>
            <person name="Tamura T."/>
        </authorList>
    </citation>
    <scope>NUCLEOTIDE SEQUENCE</scope>
    <source>
        <strain evidence="9">NBRC 16421</strain>
    </source>
</reference>
<comment type="subcellular location">
    <subcellularLocation>
        <location evidence="1">Cell envelope</location>
    </subcellularLocation>
</comment>
<dbReference type="GO" id="GO:0006825">
    <property type="term" value="P:copper ion transport"/>
    <property type="evidence" value="ECO:0007669"/>
    <property type="project" value="InterPro"/>
</dbReference>
<keyword evidence="4" id="KW-0186">Copper</keyword>
<dbReference type="SUPFAM" id="SSF81296">
    <property type="entry name" value="E set domains"/>
    <property type="match status" value="1"/>
</dbReference>
<evidence type="ECO:0000256" key="1">
    <source>
        <dbReference type="ARBA" id="ARBA00004196"/>
    </source>
</evidence>
<evidence type="ECO:0000256" key="4">
    <source>
        <dbReference type="ARBA" id="ARBA00023008"/>
    </source>
</evidence>
<evidence type="ECO:0000259" key="8">
    <source>
        <dbReference type="Pfam" id="PF04234"/>
    </source>
</evidence>
<dbReference type="GO" id="GO:0046688">
    <property type="term" value="P:response to copper ion"/>
    <property type="evidence" value="ECO:0007669"/>
    <property type="project" value="InterPro"/>
</dbReference>
<organism evidence="9 10">
    <name type="scientific">Virgisporangium aurantiacum</name>
    <dbReference type="NCBI Taxonomy" id="175570"/>
    <lineage>
        <taxon>Bacteria</taxon>
        <taxon>Bacillati</taxon>
        <taxon>Actinomycetota</taxon>
        <taxon>Actinomycetes</taxon>
        <taxon>Micromonosporales</taxon>
        <taxon>Micromonosporaceae</taxon>
        <taxon>Virgisporangium</taxon>
    </lineage>
</organism>
<dbReference type="InterPro" id="IPR007348">
    <property type="entry name" value="CopC_dom"/>
</dbReference>
<feature type="transmembrane region" description="Helical" evidence="6">
    <location>
        <begin position="166"/>
        <end position="186"/>
    </location>
</feature>
<proteinExistence type="predicted"/>
<dbReference type="PANTHER" id="PTHR34820">
    <property type="entry name" value="INNER MEMBRANE PROTEIN YEBZ"/>
    <property type="match status" value="1"/>
</dbReference>
<evidence type="ECO:0000313" key="9">
    <source>
        <dbReference type="EMBL" id="GIJ57907.1"/>
    </source>
</evidence>
<keyword evidence="6" id="KW-0472">Membrane</keyword>